<gene>
    <name evidence="3" type="ORF">LMTR13_07850</name>
</gene>
<evidence type="ECO:0000256" key="1">
    <source>
        <dbReference type="SAM" id="MobiDB-lite"/>
    </source>
</evidence>
<dbReference type="AlphaFoldDB" id="A0A1B1UBJ2"/>
<protein>
    <submittedName>
        <fullName evidence="3">Uncharacterized protein</fullName>
    </submittedName>
</protein>
<dbReference type="Proteomes" id="UP000092839">
    <property type="component" value="Chromosome"/>
</dbReference>
<reference evidence="3 4" key="1">
    <citation type="submission" date="2016-07" db="EMBL/GenBank/DDBJ databases">
        <title>Complete genome sequence of Bradyrhizobium icense LMTR 13T, a potential inoculant strain isolated from lima bean (Phaseolus lunatus) in Peru.</title>
        <authorList>
            <person name="Ormeno-Orrillo E."/>
            <person name="Duran D."/>
            <person name="Rogel M.A."/>
            <person name="Rey L."/>
            <person name="Imperial J."/>
            <person name="Ruiz-Argueso T."/>
            <person name="Martinez-Romero E."/>
        </authorList>
    </citation>
    <scope>NUCLEOTIDE SEQUENCE [LARGE SCALE GENOMIC DNA]</scope>
    <source>
        <strain evidence="3 4">LMTR 13</strain>
    </source>
</reference>
<keyword evidence="4" id="KW-1185">Reference proteome</keyword>
<keyword evidence="2" id="KW-0472">Membrane</keyword>
<proteinExistence type="predicted"/>
<organism evidence="3 4">
    <name type="scientific">Bradyrhizobium icense</name>
    <dbReference type="NCBI Taxonomy" id="1274631"/>
    <lineage>
        <taxon>Bacteria</taxon>
        <taxon>Pseudomonadati</taxon>
        <taxon>Pseudomonadota</taxon>
        <taxon>Alphaproteobacteria</taxon>
        <taxon>Hyphomicrobiales</taxon>
        <taxon>Nitrobacteraceae</taxon>
        <taxon>Bradyrhizobium</taxon>
    </lineage>
</organism>
<evidence type="ECO:0000313" key="3">
    <source>
        <dbReference type="EMBL" id="ANW00113.1"/>
    </source>
</evidence>
<dbReference type="KEGG" id="bic:LMTR13_07850"/>
<evidence type="ECO:0000256" key="2">
    <source>
        <dbReference type="SAM" id="Phobius"/>
    </source>
</evidence>
<feature type="transmembrane region" description="Helical" evidence="2">
    <location>
        <begin position="85"/>
        <end position="104"/>
    </location>
</feature>
<keyword evidence="2" id="KW-0812">Transmembrane</keyword>
<sequence length="152" mass="16625">MADEVQFILSQYREYRPPIARAISGGEEHSPPPSQDTQRDEAIFRAFEQEAAEMDLEFKRGLKPGSSGFTGFSTFWEIASISGPYIAYAGGAAAGIVVFIRNALGSAAEWKKLREGRTISIDVKGKKIEIKDGVTVDEVLKEIKAALGIDDK</sequence>
<evidence type="ECO:0000313" key="4">
    <source>
        <dbReference type="Proteomes" id="UP000092839"/>
    </source>
</evidence>
<accession>A0A1B1UBJ2</accession>
<dbReference type="EMBL" id="CP016428">
    <property type="protein sequence ID" value="ANW00113.1"/>
    <property type="molecule type" value="Genomic_DNA"/>
</dbReference>
<keyword evidence="2" id="KW-1133">Transmembrane helix</keyword>
<name>A0A1B1UBJ2_9BRAD</name>
<dbReference type="RefSeq" id="WP_065727399.1">
    <property type="nucleotide sequence ID" value="NZ_CP016428.1"/>
</dbReference>
<feature type="region of interest" description="Disordered" evidence="1">
    <location>
        <begin position="20"/>
        <end position="39"/>
    </location>
</feature>